<sequence>MGSDAFDNLRDGDRTVVGVDDVVDAKLQGASEGHGVCEKRRLVTTLLLGLGDSLDLPY</sequence>
<comment type="caution">
    <text evidence="1">The sequence shown here is derived from an EMBL/GenBank/DDBJ whole genome shotgun (WGS) entry which is preliminary data.</text>
</comment>
<gene>
    <name evidence="1" type="ORF">Scep_015109</name>
</gene>
<evidence type="ECO:0000313" key="2">
    <source>
        <dbReference type="Proteomes" id="UP001419268"/>
    </source>
</evidence>
<dbReference type="Proteomes" id="UP001419268">
    <property type="component" value="Unassembled WGS sequence"/>
</dbReference>
<dbReference type="EMBL" id="JBBNAG010000006">
    <property type="protein sequence ID" value="KAK9126263.1"/>
    <property type="molecule type" value="Genomic_DNA"/>
</dbReference>
<protein>
    <submittedName>
        <fullName evidence="1">Uncharacterized protein</fullName>
    </submittedName>
</protein>
<keyword evidence="2" id="KW-1185">Reference proteome</keyword>
<dbReference type="AlphaFoldDB" id="A0AAP0P138"/>
<reference evidence="1 2" key="1">
    <citation type="submission" date="2024-01" db="EMBL/GenBank/DDBJ databases">
        <title>Genome assemblies of Stephania.</title>
        <authorList>
            <person name="Yang L."/>
        </authorList>
    </citation>
    <scope>NUCLEOTIDE SEQUENCE [LARGE SCALE GENOMIC DNA]</scope>
    <source>
        <strain evidence="1">JXDWG</strain>
        <tissue evidence="1">Leaf</tissue>
    </source>
</reference>
<name>A0AAP0P138_9MAGN</name>
<evidence type="ECO:0000313" key="1">
    <source>
        <dbReference type="EMBL" id="KAK9126263.1"/>
    </source>
</evidence>
<organism evidence="1 2">
    <name type="scientific">Stephania cephalantha</name>
    <dbReference type="NCBI Taxonomy" id="152367"/>
    <lineage>
        <taxon>Eukaryota</taxon>
        <taxon>Viridiplantae</taxon>
        <taxon>Streptophyta</taxon>
        <taxon>Embryophyta</taxon>
        <taxon>Tracheophyta</taxon>
        <taxon>Spermatophyta</taxon>
        <taxon>Magnoliopsida</taxon>
        <taxon>Ranunculales</taxon>
        <taxon>Menispermaceae</taxon>
        <taxon>Menispermoideae</taxon>
        <taxon>Cissampelideae</taxon>
        <taxon>Stephania</taxon>
    </lineage>
</organism>
<accession>A0AAP0P138</accession>
<proteinExistence type="predicted"/>